<dbReference type="Gene3D" id="1.10.287.70">
    <property type="match status" value="1"/>
</dbReference>
<keyword evidence="1" id="KW-0472">Membrane</keyword>
<dbReference type="SUPFAM" id="SSF51735">
    <property type="entry name" value="NAD(P)-binding Rossmann-fold domains"/>
    <property type="match status" value="2"/>
</dbReference>
<reference evidence="3" key="1">
    <citation type="submission" date="2012-04" db="EMBL/GenBank/DDBJ databases">
        <title>Finished genome of Dactylococcopsis salina PCC 8305.</title>
        <authorList>
            <consortium name="US DOE Joint Genome Institute"/>
            <person name="Gugger M."/>
            <person name="Coursin T."/>
            <person name="Rippka R."/>
            <person name="Tandeau De Marsac N."/>
            <person name="Huntemann M."/>
            <person name="Wei C.-L."/>
            <person name="Han J."/>
            <person name="Detter J.C."/>
            <person name="Han C."/>
            <person name="Tapia R."/>
            <person name="Daligault H."/>
            <person name="Chen A."/>
            <person name="Krypides N."/>
            <person name="Mavromatis K."/>
            <person name="Markowitz V."/>
            <person name="Szeto E."/>
            <person name="Ivanova N."/>
            <person name="Ovchinnikova G."/>
            <person name="Pagani I."/>
            <person name="Pati A."/>
            <person name="Goodwin L."/>
            <person name="Peters L."/>
            <person name="Pitluck S."/>
            <person name="Woyke T."/>
            <person name="Kerfeld C."/>
        </authorList>
    </citation>
    <scope>NUCLEOTIDE SEQUENCE [LARGE SCALE GENOMIC DNA]</scope>
    <source>
        <strain evidence="3">PCC 8305</strain>
    </source>
</reference>
<feature type="transmembrane region" description="Helical" evidence="1">
    <location>
        <begin position="292"/>
        <end position="312"/>
    </location>
</feature>
<accession>K9YVX0</accession>
<dbReference type="SUPFAM" id="SSF81324">
    <property type="entry name" value="Voltage-gated potassium channels"/>
    <property type="match status" value="1"/>
</dbReference>
<evidence type="ECO:0000313" key="3">
    <source>
        <dbReference type="EMBL" id="AFZ51076.1"/>
    </source>
</evidence>
<keyword evidence="1" id="KW-0812">Transmembrane</keyword>
<keyword evidence="1" id="KW-1133">Transmembrane helix</keyword>
<dbReference type="AlphaFoldDB" id="K9YVX0"/>
<evidence type="ECO:0000313" key="4">
    <source>
        <dbReference type="Proteomes" id="UP000010482"/>
    </source>
</evidence>
<gene>
    <name evidence="3" type="ORF">Dacsa_2481</name>
</gene>
<dbReference type="Proteomes" id="UP000010482">
    <property type="component" value="Chromosome"/>
</dbReference>
<dbReference type="InterPro" id="IPR003148">
    <property type="entry name" value="RCK_N"/>
</dbReference>
<feature type="domain" description="RCK N-terminal" evidence="2">
    <location>
        <begin position="333"/>
        <end position="452"/>
    </location>
</feature>
<feature type="transmembrane region" description="Helical" evidence="1">
    <location>
        <begin position="231"/>
        <end position="254"/>
    </location>
</feature>
<organism evidence="3 4">
    <name type="scientific">Dactylococcopsis salina (strain PCC 8305)</name>
    <name type="common">Myxobactron salinum</name>
    <dbReference type="NCBI Taxonomy" id="13035"/>
    <lineage>
        <taxon>Bacteria</taxon>
        <taxon>Bacillati</taxon>
        <taxon>Cyanobacteriota</taxon>
        <taxon>Cyanophyceae</taxon>
        <taxon>Nodosilineales</taxon>
        <taxon>Cymatolegaceae</taxon>
        <taxon>Dactylococcopsis</taxon>
    </lineage>
</organism>
<dbReference type="Pfam" id="PF02254">
    <property type="entry name" value="TrkA_N"/>
    <property type="match status" value="2"/>
</dbReference>
<dbReference type="OrthoDB" id="440986at2"/>
<sequence length="555" mass="61078">MKPKIIVCGLGRTGYRIFVLLKKQGVAVVGVSDFSLGEEGIIVGDARSRATLVAAGIEEAQSLVLAGNDDAVNLAILTQARLLNPQIRIVNRLYNQSLGQRLDRILPNHFSLSVSTLAAPIFAFAAMGNEAIGQLELYHQTWPLHEEVIDASHPWLGTPLQELWDNPQRMLIHYLPKRGESNLVAALLSGKRLQGGDRVIIGIQPQVRKSPRQRLKRLLKTFKSLPLFYRYARSVAIVFLGLLITIFVATLTYISTNLETSIVDALYFSVGMITGAGGQEQVAENSNDLIKVFTALMMLLGAGVIGICYALINDFVLGSRFKEFWDAARLPTHGHYIICGLGGIGMRIVEYLHEHNHEVAVIERDRENRFLHTARSLGVPLILEDANLEATLEAANLKKAEAIFAVTSDEMINIEIALTAKAIQDSIPVIVRNHTPDLTHSLQEVFKFQNVLCPTALSTPAFAAAALGGKILGNGLNGDLLWVCLSTRITPQHPFCDQVVKDSAMEANFVPLYLETPKNTLHGWQLLEACLVPDDILYLTIPATELNLSLFYHSS</sequence>
<dbReference type="PATRIC" id="fig|13035.3.peg.2834"/>
<protein>
    <submittedName>
        <fullName evidence="3">Kef-type K+ ransport system, predicted NAD-binding component</fullName>
    </submittedName>
</protein>
<dbReference type="STRING" id="13035.Dacsa_2481"/>
<evidence type="ECO:0000259" key="2">
    <source>
        <dbReference type="PROSITE" id="PS51201"/>
    </source>
</evidence>
<dbReference type="PANTHER" id="PTHR43833:SF11">
    <property type="entry name" value="VOLTAGE-GATED POTASSIUM CHANNEL KCH"/>
    <property type="match status" value="1"/>
</dbReference>
<keyword evidence="4" id="KW-1185">Reference proteome</keyword>
<dbReference type="InterPro" id="IPR036291">
    <property type="entry name" value="NAD(P)-bd_dom_sf"/>
</dbReference>
<dbReference type="GO" id="GO:0006813">
    <property type="term" value="P:potassium ion transport"/>
    <property type="evidence" value="ECO:0007669"/>
    <property type="project" value="InterPro"/>
</dbReference>
<dbReference type="eggNOG" id="COG1226">
    <property type="taxonomic scope" value="Bacteria"/>
</dbReference>
<dbReference type="HOGENOM" id="CLU_479690_0_0_3"/>
<dbReference type="PANTHER" id="PTHR43833">
    <property type="entry name" value="POTASSIUM CHANNEL PROTEIN 2-RELATED-RELATED"/>
    <property type="match status" value="1"/>
</dbReference>
<dbReference type="Gene3D" id="3.40.50.720">
    <property type="entry name" value="NAD(P)-binding Rossmann-like Domain"/>
    <property type="match status" value="2"/>
</dbReference>
<dbReference type="PROSITE" id="PS51201">
    <property type="entry name" value="RCK_N"/>
    <property type="match status" value="2"/>
</dbReference>
<evidence type="ECO:0000256" key="1">
    <source>
        <dbReference type="SAM" id="Phobius"/>
    </source>
</evidence>
<dbReference type="EMBL" id="CP003944">
    <property type="protein sequence ID" value="AFZ51076.1"/>
    <property type="molecule type" value="Genomic_DNA"/>
</dbReference>
<dbReference type="RefSeq" id="WP_015230066.1">
    <property type="nucleotide sequence ID" value="NC_019780.1"/>
</dbReference>
<name>K9YVX0_DACS8</name>
<proteinExistence type="predicted"/>
<dbReference type="KEGG" id="dsl:Dacsa_2481"/>
<feature type="domain" description="RCK N-terminal" evidence="2">
    <location>
        <begin position="2"/>
        <end position="112"/>
    </location>
</feature>
<dbReference type="InterPro" id="IPR050721">
    <property type="entry name" value="Trk_Ktr_HKT_K-transport"/>
</dbReference>